<comment type="caution">
    <text evidence="1">The sequence shown here is derived from an EMBL/GenBank/DDBJ whole genome shotgun (WGS) entry which is preliminary data.</text>
</comment>
<dbReference type="AlphaFoldDB" id="A0A540VMX4"/>
<accession>A0A540VMX4</accession>
<dbReference type="EMBL" id="VIFK01000275">
    <property type="protein sequence ID" value="TQE98124.1"/>
    <property type="molecule type" value="Genomic_DNA"/>
</dbReference>
<dbReference type="SUPFAM" id="SSF88723">
    <property type="entry name" value="PIN domain-like"/>
    <property type="match status" value="1"/>
</dbReference>
<dbReference type="Pfam" id="PF14367">
    <property type="entry name" value="DUF4411"/>
    <property type="match status" value="1"/>
</dbReference>
<proteinExistence type="predicted"/>
<evidence type="ECO:0000313" key="2">
    <source>
        <dbReference type="Proteomes" id="UP000315400"/>
    </source>
</evidence>
<evidence type="ECO:0000313" key="1">
    <source>
        <dbReference type="EMBL" id="TQE98124.1"/>
    </source>
</evidence>
<name>A0A540VMX4_9GAMM</name>
<reference evidence="1 2" key="1">
    <citation type="submission" date="2019-06" db="EMBL/GenBank/DDBJ databases">
        <title>Metagenome assembled Genome of Spiribacter salinus SL48-SHIP from the microbial mat of Salt Lake 48 (Novosibirsk region, Russia).</title>
        <authorList>
            <person name="Shipova A."/>
            <person name="Rozanov A.S."/>
            <person name="Bryanskaya A.V."/>
            <person name="Peltek S.E."/>
        </authorList>
    </citation>
    <scope>NUCLEOTIDE SEQUENCE [LARGE SCALE GENOMIC DNA]</scope>
    <source>
        <strain evidence="1">SL48-SHIP-2</strain>
    </source>
</reference>
<dbReference type="InterPro" id="IPR029060">
    <property type="entry name" value="PIN-like_dom_sf"/>
</dbReference>
<dbReference type="InterPro" id="IPR016541">
    <property type="entry name" value="UCP008505"/>
</dbReference>
<gene>
    <name evidence="1" type="ORF">FKY71_15480</name>
</gene>
<protein>
    <submittedName>
        <fullName evidence="1">DUF4411 family protein</fullName>
    </submittedName>
</protein>
<organism evidence="1 2">
    <name type="scientific">Spiribacter salinus</name>
    <dbReference type="NCBI Taxonomy" id="1335746"/>
    <lineage>
        <taxon>Bacteria</taxon>
        <taxon>Pseudomonadati</taxon>
        <taxon>Pseudomonadota</taxon>
        <taxon>Gammaproteobacteria</taxon>
        <taxon>Chromatiales</taxon>
        <taxon>Ectothiorhodospiraceae</taxon>
        <taxon>Spiribacter</taxon>
    </lineage>
</organism>
<dbReference type="PIRSF" id="PIRSF008505">
    <property type="entry name" value="UCP008505"/>
    <property type="match status" value="1"/>
</dbReference>
<dbReference type="Proteomes" id="UP000315400">
    <property type="component" value="Unassembled WGS sequence"/>
</dbReference>
<sequence length="158" mass="18308">MAEYSFDSNIFIESWHRRYPRDIFPKLWDRIDELIDDGTIVATEEVKTELDQKDDDVLAYVKQRPKLFEAVDDEQQEIVGDIINQFANENWDILNSRKNKADPYVIALAKAKGLTVVTFERNGGPKKVKIPYVCANLSPIVPCIHMLDFMRRIGLTFT</sequence>